<dbReference type="InterPro" id="IPR004843">
    <property type="entry name" value="Calcineurin-like_PHP"/>
</dbReference>
<keyword evidence="1" id="KW-0732">Signal</keyword>
<accession>A0A2I2K959</accession>
<evidence type="ECO:0000313" key="3">
    <source>
        <dbReference type="EMBL" id="SJX74215.1"/>
    </source>
</evidence>
<dbReference type="PANTHER" id="PTHR22953:SF153">
    <property type="entry name" value="PURPLE ACID PHOSPHATASE"/>
    <property type="match status" value="1"/>
</dbReference>
<dbReference type="PANTHER" id="PTHR22953">
    <property type="entry name" value="ACID PHOSPHATASE RELATED"/>
    <property type="match status" value="1"/>
</dbReference>
<name>A0A2I2K959_9ZZZZ</name>
<dbReference type="Pfam" id="PF00149">
    <property type="entry name" value="Metallophos"/>
    <property type="match status" value="1"/>
</dbReference>
<dbReference type="AlphaFoldDB" id="A0A2I2K959"/>
<reference evidence="3" key="2">
    <citation type="submission" date="2017-12" db="EMBL/GenBank/DDBJ databases">
        <title>Two new gene clusters involved in the degradation of lignocelluloses from the fecal microbiota of Tunisian dromedary.</title>
        <authorList>
            <person name="Rihab A."/>
            <person name="Elisabeth L."/>
            <person name="Gabrielle P.-V."/>
            <person name="Sahar T."/>
            <person name="Monia M."/>
            <person name="Fatma E."/>
            <person name="Samir B."/>
        </authorList>
    </citation>
    <scope>NUCLEOTIDE SEQUENCE</scope>
</reference>
<evidence type="ECO:0000256" key="1">
    <source>
        <dbReference type="ARBA" id="ARBA00022729"/>
    </source>
</evidence>
<dbReference type="InterPro" id="IPR008963">
    <property type="entry name" value="Purple_acid_Pase-like_N"/>
</dbReference>
<dbReference type="GO" id="GO:0046872">
    <property type="term" value="F:metal ion binding"/>
    <property type="evidence" value="ECO:0007669"/>
    <property type="project" value="InterPro"/>
</dbReference>
<dbReference type="GO" id="GO:0003993">
    <property type="term" value="F:acid phosphatase activity"/>
    <property type="evidence" value="ECO:0007669"/>
    <property type="project" value="InterPro"/>
</dbReference>
<dbReference type="InterPro" id="IPR029052">
    <property type="entry name" value="Metallo-depent_PP-like"/>
</dbReference>
<feature type="domain" description="Calcineurin-like phosphoesterase" evidence="2">
    <location>
        <begin position="145"/>
        <end position="338"/>
    </location>
</feature>
<proteinExistence type="predicted"/>
<sequence length="390" mass="43702">MKISFIAIFLCAAVSNVYAQVEPVADVKAGPWITYVGDDAFNVLWTSNFRTLSWVEVAPDDGTDFDAVARPKFYQTVSGRRVIDTFHDVRVTGLEPGTKYRYRIMSKAVLDDDSAYHTEYGELLQMPVAGESAVTTLDSGAESCRFTMFNDGHADDDKYRKLAAGLGADDMDMLLLVGDMMSYINDVDEMVSHIYTPVPELVANVPVFYTRGNHETRGKQAYLFQKYNPTSTGDTYFMLRQGPVAIVVLDAGEDKPDDNKEYSGAVDFDLFRQQQLDWLKETVKDPVFADAPVKVAVMHIPALNNEDSWYGEKKANEMLVPVLNEAGLDVMLSGHYHERFIVEKGTCGNDFPIVVNDDSERLDFISEGKGYQINIYDLEGNKVHSYSVDK</sequence>
<organism evidence="3">
    <name type="scientific">feces metagenome</name>
    <dbReference type="NCBI Taxonomy" id="1861841"/>
    <lineage>
        <taxon>unclassified sequences</taxon>
        <taxon>metagenomes</taxon>
        <taxon>organismal metagenomes</taxon>
    </lineage>
</organism>
<evidence type="ECO:0000259" key="2">
    <source>
        <dbReference type="Pfam" id="PF00149"/>
    </source>
</evidence>
<protein>
    <submittedName>
        <fullName evidence="3">Putative purple acid phosphatase</fullName>
    </submittedName>
</protein>
<dbReference type="SUPFAM" id="SSF56300">
    <property type="entry name" value="Metallo-dependent phosphatases"/>
    <property type="match status" value="1"/>
</dbReference>
<dbReference type="Gene3D" id="3.60.21.10">
    <property type="match status" value="1"/>
</dbReference>
<dbReference type="InterPro" id="IPR039331">
    <property type="entry name" value="PAPs-like"/>
</dbReference>
<dbReference type="SUPFAM" id="SSF49363">
    <property type="entry name" value="Purple acid phosphatase, N-terminal domain"/>
    <property type="match status" value="1"/>
</dbReference>
<reference evidence="3" key="1">
    <citation type="submission" date="2017-02" db="EMBL/GenBank/DDBJ databases">
        <authorList>
            <person name="Peterson S.W."/>
        </authorList>
    </citation>
    <scope>NUCLEOTIDE SEQUENCE</scope>
</reference>
<dbReference type="EMBL" id="LT796703">
    <property type="protein sequence ID" value="SJX74215.1"/>
    <property type="molecule type" value="Genomic_DNA"/>
</dbReference>